<accession>A0A9E6ZEM2</accession>
<name>T0BNE3_ALIAG</name>
<dbReference type="AlphaFoldDB" id="T0BNE3"/>
<proteinExistence type="predicted"/>
<gene>
    <name evidence="1" type="ORF">K1I37_15745</name>
</gene>
<dbReference type="eggNOG" id="ENOG502ZEFE">
    <property type="taxonomic scope" value="Bacteria"/>
</dbReference>
<protein>
    <submittedName>
        <fullName evidence="1">Uncharacterized protein</fullName>
    </submittedName>
</protein>
<dbReference type="EMBL" id="CP080467">
    <property type="protein sequence ID" value="UNO48120.1"/>
    <property type="molecule type" value="Genomic_DNA"/>
</dbReference>
<evidence type="ECO:0000313" key="2">
    <source>
        <dbReference type="Proteomes" id="UP000829401"/>
    </source>
</evidence>
<evidence type="ECO:0000313" key="1">
    <source>
        <dbReference type="EMBL" id="UNO48120.1"/>
    </source>
</evidence>
<reference evidence="2" key="1">
    <citation type="journal article" date="2022" name="G3 (Bethesda)">
        <title>Unveiling the complete genome sequence of Alicyclobacillus acidoterrestris DSM 3922T, a taint-producing strain.</title>
        <authorList>
            <person name="Leonardo I.C."/>
            <person name="Barreto Crespo M.T."/>
            <person name="Gaspar F.B."/>
        </authorList>
    </citation>
    <scope>NUCLEOTIDE SEQUENCE [LARGE SCALE GENOMIC DNA]</scope>
    <source>
        <strain evidence="2">DSM 3922</strain>
    </source>
</reference>
<dbReference type="KEGG" id="aaco:K1I37_15745"/>
<dbReference type="RefSeq" id="WP_021298254.1">
    <property type="nucleotide sequence ID" value="NZ_AURB01000180.1"/>
</dbReference>
<keyword evidence="2" id="KW-1185">Reference proteome</keyword>
<organism evidence="1 2">
    <name type="scientific">Alicyclobacillus acidoterrestris (strain ATCC 49025 / DSM 3922 / CIP 106132 / NCIMB 13137 / GD3B)</name>
    <dbReference type="NCBI Taxonomy" id="1356854"/>
    <lineage>
        <taxon>Bacteria</taxon>
        <taxon>Bacillati</taxon>
        <taxon>Bacillota</taxon>
        <taxon>Bacilli</taxon>
        <taxon>Bacillales</taxon>
        <taxon>Alicyclobacillaceae</taxon>
        <taxon>Alicyclobacillus</taxon>
    </lineage>
</organism>
<dbReference type="Proteomes" id="UP000829401">
    <property type="component" value="Chromosome"/>
</dbReference>
<accession>T0BNE3</accession>
<dbReference type="STRING" id="1356854.N007_15425"/>
<sequence length="101" mass="11262">MANIRALAMRHIGRPVVVHSVYGVHRGVLHHVDQNGMYLRLYQGGGRTVSASEKLSVKTLDSVGGKNVDAEEVFWPLFFIPFAAALALSPWAWGWGWGPYW</sequence>